<dbReference type="InterPro" id="IPR052960">
    <property type="entry name" value="GlcN6P_deaminase-like"/>
</dbReference>
<dbReference type="CDD" id="cd01399">
    <property type="entry name" value="GlcN6P_deaminase"/>
    <property type="match status" value="1"/>
</dbReference>
<dbReference type="EMBL" id="BAABDT010000006">
    <property type="protein sequence ID" value="GAA3744789.1"/>
    <property type="molecule type" value="Genomic_DNA"/>
</dbReference>
<evidence type="ECO:0000256" key="1">
    <source>
        <dbReference type="NCBIfam" id="TIGR00502"/>
    </source>
</evidence>
<feature type="domain" description="Glucosamine/galactosamine-6-phosphate isomerase" evidence="2">
    <location>
        <begin position="34"/>
        <end position="261"/>
    </location>
</feature>
<dbReference type="EC" id="3.5.99.6" evidence="1"/>
<organism evidence="3 4">
    <name type="scientific">Flavobacterium ginsengisoli</name>
    <dbReference type="NCBI Taxonomy" id="871694"/>
    <lineage>
        <taxon>Bacteria</taxon>
        <taxon>Pseudomonadati</taxon>
        <taxon>Bacteroidota</taxon>
        <taxon>Flavobacteriia</taxon>
        <taxon>Flavobacteriales</taxon>
        <taxon>Flavobacteriaceae</taxon>
        <taxon>Flavobacterium</taxon>
    </lineage>
</organism>
<accession>A0ABP7FVF3</accession>
<dbReference type="Pfam" id="PF01182">
    <property type="entry name" value="Glucosamine_iso"/>
    <property type="match status" value="1"/>
</dbReference>
<dbReference type="Pfam" id="PF02585">
    <property type="entry name" value="PIG-L"/>
    <property type="match status" value="1"/>
</dbReference>
<name>A0ABP7FVF3_9FLAO</name>
<dbReference type="InterPro" id="IPR006148">
    <property type="entry name" value="Glc/Gal-6P_isomerase"/>
</dbReference>
<dbReference type="Gene3D" id="3.40.50.10320">
    <property type="entry name" value="LmbE-like"/>
    <property type="match status" value="1"/>
</dbReference>
<dbReference type="Proteomes" id="UP001501367">
    <property type="component" value="Unassembled WGS sequence"/>
</dbReference>
<keyword evidence="4" id="KW-1185">Reference proteome</keyword>
<dbReference type="SUPFAM" id="SSF100950">
    <property type="entry name" value="NagB/RpiA/CoA transferase-like"/>
    <property type="match status" value="1"/>
</dbReference>
<protein>
    <recommendedName>
        <fullName evidence="1">Glucosamine-6-phosphate deaminase</fullName>
        <ecNumber evidence="1">3.5.99.6</ecNumber>
    </recommendedName>
</protein>
<dbReference type="InterPro" id="IPR024078">
    <property type="entry name" value="LmbE-like_dom_sf"/>
</dbReference>
<dbReference type="SUPFAM" id="SSF102588">
    <property type="entry name" value="LmbE-like"/>
    <property type="match status" value="1"/>
</dbReference>
<comment type="caution">
    <text evidence="3">The sequence shown here is derived from an EMBL/GenBank/DDBJ whole genome shotgun (WGS) entry which is preliminary data.</text>
</comment>
<sequence>MARQMIKEDIGFREAGKFEETRFEKIHNVIFESSQEASLLVAQEIANLIQRKNELNEPCVLGLATGSSPIKVYEELVRMHKEEGLSFENVVTFNLDEYYPMDKNDIQSYYHFMHEHLFNHVNIPSENINIPDGQVSAEELQQYCIDYEMKIISYGGLDFQLLGIGRTGHIGFNEPGSHVNSGTRSITLDHITRVDAASSFLGIDNVPRKAITMGIGTVRNAKRIVLLGWGISKAGIIKNTIEGEVSSHVPATYLQEHNNTTFVLDTEASSELTRVKTPWLVKSCVWTDELKLKAVAWLSELTKKPFLKLTDKDYNDNGMSSLLTEEGTAYDLNIKMFNKMQQTITGWPGGKPNADDTYRPERSTPERKRIIIFSPHPDDDVISMGGTFDRLVEQGHEVHVAYQTSGNIAVSDVEALKFAEISKALHPDSRMSDKIIDFLQNRTGNEIDSLEVRKLKGLIRRSESFGATRYIGLPDSNVNFLDLPFYETGTVKKNNLSDADINIMCDIIERIKPHQIYAAGDLADPHGTHKVCLDSLFEALKRLKHNSFMDDCWVWLYRGAWHEWESYQIDMAVPMSPDQVLKKRHAIFYHQSQKDGVMFQGDDSREFWVRVEDRNRLTAEKYHSLGLADYSAIEAFKRYHF</sequence>
<dbReference type="InterPro" id="IPR003737">
    <property type="entry name" value="GlcNAc_PI_deacetylase-related"/>
</dbReference>
<dbReference type="Gene3D" id="3.40.50.1360">
    <property type="match status" value="1"/>
</dbReference>
<dbReference type="PANTHER" id="PTHR42892">
    <property type="entry name" value="GLUCOSAMINE-6-PHOSPHATE DEAMINASE-LIKE PROTEIN BT_0258-RELATED"/>
    <property type="match status" value="1"/>
</dbReference>
<gene>
    <name evidence="3" type="ORF">GCM10022422_31170</name>
</gene>
<dbReference type="NCBIfam" id="NF002557">
    <property type="entry name" value="PRK02122.1"/>
    <property type="match status" value="1"/>
</dbReference>
<evidence type="ECO:0000313" key="4">
    <source>
        <dbReference type="Proteomes" id="UP001501367"/>
    </source>
</evidence>
<evidence type="ECO:0000313" key="3">
    <source>
        <dbReference type="EMBL" id="GAA3744789.1"/>
    </source>
</evidence>
<proteinExistence type="predicted"/>
<dbReference type="PANTHER" id="PTHR42892:SF1">
    <property type="entry name" value="GLUCOSAMINE-6-PHOSPHATE ISOMERASE"/>
    <property type="match status" value="1"/>
</dbReference>
<evidence type="ECO:0000259" key="2">
    <source>
        <dbReference type="Pfam" id="PF01182"/>
    </source>
</evidence>
<dbReference type="InterPro" id="IPR037171">
    <property type="entry name" value="NagB/RpiA_transferase-like"/>
</dbReference>
<dbReference type="InterPro" id="IPR004547">
    <property type="entry name" value="Glucosamine6P_isomerase"/>
</dbReference>
<dbReference type="NCBIfam" id="TIGR00502">
    <property type="entry name" value="nagB"/>
    <property type="match status" value="1"/>
</dbReference>
<reference evidence="4" key="1">
    <citation type="journal article" date="2019" name="Int. J. Syst. Evol. Microbiol.">
        <title>The Global Catalogue of Microorganisms (GCM) 10K type strain sequencing project: providing services to taxonomists for standard genome sequencing and annotation.</title>
        <authorList>
            <consortium name="The Broad Institute Genomics Platform"/>
            <consortium name="The Broad Institute Genome Sequencing Center for Infectious Disease"/>
            <person name="Wu L."/>
            <person name="Ma J."/>
        </authorList>
    </citation>
    <scope>NUCLEOTIDE SEQUENCE [LARGE SCALE GENOMIC DNA]</scope>
    <source>
        <strain evidence="4">JCM 17336</strain>
    </source>
</reference>